<gene>
    <name evidence="4" type="ORF">KVV02_002751</name>
</gene>
<keyword evidence="2" id="KW-0472">Membrane</keyword>
<evidence type="ECO:0000313" key="4">
    <source>
        <dbReference type="EMBL" id="KAG9320543.1"/>
    </source>
</evidence>
<feature type="domain" description="SGNH hydrolase-type esterase" evidence="3">
    <location>
        <begin position="294"/>
        <end position="527"/>
    </location>
</feature>
<name>A0A9P8CUG1_MORAP</name>
<evidence type="ECO:0000256" key="1">
    <source>
        <dbReference type="SAM" id="MobiDB-lite"/>
    </source>
</evidence>
<feature type="compositionally biased region" description="Basic residues" evidence="1">
    <location>
        <begin position="65"/>
        <end position="80"/>
    </location>
</feature>
<reference evidence="4" key="1">
    <citation type="submission" date="2021-07" db="EMBL/GenBank/DDBJ databases">
        <title>Draft genome of Mortierella alpina, strain LL118, isolated from an aspen leaf litter sample.</title>
        <authorList>
            <person name="Yang S."/>
            <person name="Vinatzer B.A."/>
        </authorList>
    </citation>
    <scope>NUCLEOTIDE SEQUENCE</scope>
    <source>
        <strain evidence="4">LL118</strain>
    </source>
</reference>
<dbReference type="EMBL" id="JAIFTL010000281">
    <property type="protein sequence ID" value="KAG9320543.1"/>
    <property type="molecule type" value="Genomic_DNA"/>
</dbReference>
<feature type="compositionally biased region" description="Basic residues" evidence="1">
    <location>
        <begin position="1"/>
        <end position="11"/>
    </location>
</feature>
<dbReference type="InterPro" id="IPR036514">
    <property type="entry name" value="SGNH_hydro_sf"/>
</dbReference>
<proteinExistence type="predicted"/>
<evidence type="ECO:0000313" key="5">
    <source>
        <dbReference type="Proteomes" id="UP000717515"/>
    </source>
</evidence>
<feature type="transmembrane region" description="Helical" evidence="2">
    <location>
        <begin position="123"/>
        <end position="142"/>
    </location>
</feature>
<protein>
    <recommendedName>
        <fullName evidence="3">SGNH hydrolase-type esterase domain-containing protein</fullName>
    </recommendedName>
</protein>
<organism evidence="4 5">
    <name type="scientific">Mortierella alpina</name>
    <name type="common">Oleaginous fungus</name>
    <name type="synonym">Mortierella renispora</name>
    <dbReference type="NCBI Taxonomy" id="64518"/>
    <lineage>
        <taxon>Eukaryota</taxon>
        <taxon>Fungi</taxon>
        <taxon>Fungi incertae sedis</taxon>
        <taxon>Mucoromycota</taxon>
        <taxon>Mortierellomycotina</taxon>
        <taxon>Mortierellomycetes</taxon>
        <taxon>Mortierellales</taxon>
        <taxon>Mortierellaceae</taxon>
        <taxon>Mortierella</taxon>
    </lineage>
</organism>
<feature type="compositionally biased region" description="Basic residues" evidence="1">
    <location>
        <begin position="87"/>
        <end position="99"/>
    </location>
</feature>
<dbReference type="Pfam" id="PF13472">
    <property type="entry name" value="Lipase_GDSL_2"/>
    <property type="match status" value="1"/>
</dbReference>
<keyword evidence="2" id="KW-0812">Transmembrane</keyword>
<feature type="region of interest" description="Disordered" evidence="1">
    <location>
        <begin position="352"/>
        <end position="375"/>
    </location>
</feature>
<dbReference type="SUPFAM" id="SSF52266">
    <property type="entry name" value="SGNH hydrolase"/>
    <property type="match status" value="1"/>
</dbReference>
<accession>A0A9P8CUG1</accession>
<sequence>MHRTRAEHRRTRAEPSPTVDPTSGSDSDSGSDRSNSSRNSPIRKASSNDSGSSSNDVRSPLQQQAHHHHHPHHQLSRKASSHSDKDRRHKSHGSRHRRRDSSLTYTYGDEQSRPWSPWSRWRLVLKLVYGVVVPAMIVYLLGRFDQTLQERRQSIEMGGASSLSWQRSHPVRLSATTTTISASATDTAATATATAIPIRSATAKATTTEATQQGEQEDRWQDRSSSVLWPWFSWIRTGHREGGPAKSSPAWSWSWSWALFKGIPFQLHSSPLNHPDISTSSAMVQHVAYGSFLLFGDSITQYSFDVAERGFGAQLAHLFQRRLDVINRGFSGYTTEQAIHLLPQFLPRCSQQHQLQNNGSQPQQQHQQQQEESQSSLGKSKIEFLTLFFGANDACLASSPQHVDLERYERNLRALVDMIHSPGSPTYCPETRIIVICPPPIDEIRCALRRSQRGMKLDRDTDVTRRYAETCLRVAKEYQGRNYIGEQVSQGQVDVIDTWNIMMDQVKAGRHTLDEYLKDGLHLASQGNDTMPMHSPWWGDLDPKNPEKDLLICGNKHRH</sequence>
<dbReference type="CDD" id="cd01838">
    <property type="entry name" value="Isoamyl_acetate_hydrolase_like"/>
    <property type="match status" value="1"/>
</dbReference>
<feature type="region of interest" description="Disordered" evidence="1">
    <location>
        <begin position="1"/>
        <end position="114"/>
    </location>
</feature>
<dbReference type="PANTHER" id="PTHR14209">
    <property type="entry name" value="ISOAMYL ACETATE-HYDROLYZING ESTERASE 1"/>
    <property type="match status" value="1"/>
</dbReference>
<feature type="compositionally biased region" description="Low complexity" evidence="1">
    <location>
        <begin position="14"/>
        <end position="40"/>
    </location>
</feature>
<dbReference type="Gene3D" id="3.40.50.1110">
    <property type="entry name" value="SGNH hydrolase"/>
    <property type="match status" value="1"/>
</dbReference>
<dbReference type="Proteomes" id="UP000717515">
    <property type="component" value="Unassembled WGS sequence"/>
</dbReference>
<dbReference type="PANTHER" id="PTHR14209:SF19">
    <property type="entry name" value="ISOAMYL ACETATE-HYDROLYZING ESTERASE 1 HOMOLOG"/>
    <property type="match status" value="1"/>
</dbReference>
<evidence type="ECO:0000259" key="3">
    <source>
        <dbReference type="Pfam" id="PF13472"/>
    </source>
</evidence>
<feature type="compositionally biased region" description="Low complexity" evidence="1">
    <location>
        <begin position="47"/>
        <end position="56"/>
    </location>
</feature>
<evidence type="ECO:0000256" key="2">
    <source>
        <dbReference type="SAM" id="Phobius"/>
    </source>
</evidence>
<dbReference type="InterPro" id="IPR045136">
    <property type="entry name" value="Iah1-like"/>
</dbReference>
<keyword evidence="2" id="KW-1133">Transmembrane helix</keyword>
<dbReference type="InterPro" id="IPR013830">
    <property type="entry name" value="SGNH_hydro"/>
</dbReference>
<comment type="caution">
    <text evidence="4">The sequence shown here is derived from an EMBL/GenBank/DDBJ whole genome shotgun (WGS) entry which is preliminary data.</text>
</comment>
<dbReference type="AlphaFoldDB" id="A0A9P8CUG1"/>